<proteinExistence type="predicted"/>
<comment type="caution">
    <text evidence="1">The sequence shown here is derived from an EMBL/GenBank/DDBJ whole genome shotgun (WGS) entry which is preliminary data.</text>
</comment>
<sequence length="208" mass="24023">MSQTDVGDNLPLFEDIELEMPCYVLFFPKGAVKSASSKAAYINYLIVCHQELDLPEFKHVISWGCLDSNDQWIFSSKRIRRDGTIQASAFSTDDEEQQQRTLEIRNIVLQSILLLQYYADEMVHEMTAAPGKEKAFSQKARTPSEFRLPRWLGEEKKYRRTSGVATGTASGKSPHYRRWHWRVQRYGEGFSKTKVIKIKPIWVRGGND</sequence>
<keyword evidence="2" id="KW-1185">Reference proteome</keyword>
<evidence type="ECO:0000313" key="2">
    <source>
        <dbReference type="Proteomes" id="UP000661112"/>
    </source>
</evidence>
<protein>
    <submittedName>
        <fullName evidence="1">Uncharacterized protein</fullName>
    </submittedName>
</protein>
<dbReference type="Pfam" id="PF26125">
    <property type="entry name" value="AcrVA2-like"/>
    <property type="match status" value="1"/>
</dbReference>
<dbReference type="EMBL" id="JACJSG010000042">
    <property type="protein sequence ID" value="MBD2503960.1"/>
    <property type="molecule type" value="Genomic_DNA"/>
</dbReference>
<accession>A0ABR8DC77</accession>
<gene>
    <name evidence="1" type="ORF">H6G83_25690</name>
</gene>
<reference evidence="1 2" key="1">
    <citation type="journal article" date="2020" name="ISME J.">
        <title>Comparative genomics reveals insights into cyanobacterial evolution and habitat adaptation.</title>
        <authorList>
            <person name="Chen M.Y."/>
            <person name="Teng W.K."/>
            <person name="Zhao L."/>
            <person name="Hu C.X."/>
            <person name="Zhou Y.K."/>
            <person name="Han B.P."/>
            <person name="Song L.R."/>
            <person name="Shu W.S."/>
        </authorList>
    </citation>
    <scope>NUCLEOTIDE SEQUENCE [LARGE SCALE GENOMIC DNA]</scope>
    <source>
        <strain evidence="1 2">FACHB-119</strain>
    </source>
</reference>
<dbReference type="Proteomes" id="UP000661112">
    <property type="component" value="Unassembled WGS sequence"/>
</dbReference>
<organism evidence="1 2">
    <name type="scientific">Anabaena azotica FACHB-119</name>
    <dbReference type="NCBI Taxonomy" id="947527"/>
    <lineage>
        <taxon>Bacteria</taxon>
        <taxon>Bacillati</taxon>
        <taxon>Cyanobacteriota</taxon>
        <taxon>Cyanophyceae</taxon>
        <taxon>Nostocales</taxon>
        <taxon>Nostocaceae</taxon>
        <taxon>Anabaena</taxon>
        <taxon>Anabaena azotica</taxon>
    </lineage>
</organism>
<name>A0ABR8DC77_9NOST</name>
<evidence type="ECO:0000313" key="1">
    <source>
        <dbReference type="EMBL" id="MBD2503960.1"/>
    </source>
</evidence>
<dbReference type="RefSeq" id="WP_190477260.1">
    <property type="nucleotide sequence ID" value="NZ_JACJSG010000042.1"/>
</dbReference>
<dbReference type="InterPro" id="IPR058915">
    <property type="entry name" value="AcrVA2-like"/>
</dbReference>